<evidence type="ECO:0000313" key="2">
    <source>
        <dbReference type="EMBL" id="KAH9834015.1"/>
    </source>
</evidence>
<organism evidence="2 3">
    <name type="scientific">Rhodofomes roseus</name>
    <dbReference type="NCBI Taxonomy" id="34475"/>
    <lineage>
        <taxon>Eukaryota</taxon>
        <taxon>Fungi</taxon>
        <taxon>Dikarya</taxon>
        <taxon>Basidiomycota</taxon>
        <taxon>Agaricomycotina</taxon>
        <taxon>Agaricomycetes</taxon>
        <taxon>Polyporales</taxon>
        <taxon>Rhodofomes</taxon>
    </lineage>
</organism>
<proteinExistence type="predicted"/>
<dbReference type="EMBL" id="JADCUA010000016">
    <property type="protein sequence ID" value="KAH9834015.1"/>
    <property type="molecule type" value="Genomic_DNA"/>
</dbReference>
<evidence type="ECO:0000313" key="3">
    <source>
        <dbReference type="Proteomes" id="UP000814176"/>
    </source>
</evidence>
<dbReference type="GeneID" id="71997388"/>
<reference evidence="2 3" key="1">
    <citation type="journal article" date="2021" name="Environ. Microbiol.">
        <title>Gene family expansions and transcriptome signatures uncover fungal adaptations to wood decay.</title>
        <authorList>
            <person name="Hage H."/>
            <person name="Miyauchi S."/>
            <person name="Viragh M."/>
            <person name="Drula E."/>
            <person name="Min B."/>
            <person name="Chaduli D."/>
            <person name="Navarro D."/>
            <person name="Favel A."/>
            <person name="Norest M."/>
            <person name="Lesage-Meessen L."/>
            <person name="Balint B."/>
            <person name="Merenyi Z."/>
            <person name="de Eugenio L."/>
            <person name="Morin E."/>
            <person name="Martinez A.T."/>
            <person name="Baldrian P."/>
            <person name="Stursova M."/>
            <person name="Martinez M.J."/>
            <person name="Novotny C."/>
            <person name="Magnuson J.K."/>
            <person name="Spatafora J.W."/>
            <person name="Maurice S."/>
            <person name="Pangilinan J."/>
            <person name="Andreopoulos W."/>
            <person name="LaButti K."/>
            <person name="Hundley H."/>
            <person name="Na H."/>
            <person name="Kuo A."/>
            <person name="Barry K."/>
            <person name="Lipzen A."/>
            <person name="Henrissat B."/>
            <person name="Riley R."/>
            <person name="Ahrendt S."/>
            <person name="Nagy L.G."/>
            <person name="Grigoriev I.V."/>
            <person name="Martin F."/>
            <person name="Rosso M.N."/>
        </authorList>
    </citation>
    <scope>NUCLEOTIDE SEQUENCE [LARGE SCALE GENOMIC DNA]</scope>
    <source>
        <strain evidence="2 3">CIRM-BRFM 1785</strain>
    </source>
</reference>
<dbReference type="Proteomes" id="UP000814176">
    <property type="component" value="Unassembled WGS sequence"/>
</dbReference>
<keyword evidence="3" id="KW-1185">Reference proteome</keyword>
<feature type="compositionally biased region" description="Low complexity" evidence="1">
    <location>
        <begin position="83"/>
        <end position="93"/>
    </location>
</feature>
<dbReference type="RefSeq" id="XP_047776671.1">
    <property type="nucleotide sequence ID" value="XM_047916656.1"/>
</dbReference>
<accession>A0ABQ8K9J0</accession>
<sequence>MAAPAALGVRRRRLRQRRSAYGHGAQIHVSTASYMLSASNLPTNAALVRRLAARTPHRQPWSPYASQPARNCTRSYSQTPGRQGLARGAEQAEGAGGGDEKFDASRGPHSRENGPRLRPGGLPTSGSPVVDAAATALIGLGAGTCIFSPGSRDAHGNPNHGERQDPYLLVWRPDPATGEYGIFVRTYVSRYVDQASNRIVRCCPDVLADRCPDCRIRPRGVSLTWRAAEKLGRMEHRDPALVMVHSCSDTDRVGGVQHQLCRTPVASWCPLTH</sequence>
<gene>
    <name evidence="2" type="ORF">C8Q71DRAFT_156326</name>
</gene>
<protein>
    <submittedName>
        <fullName evidence="2">Uncharacterized protein</fullName>
    </submittedName>
</protein>
<feature type="compositionally biased region" description="Polar residues" evidence="1">
    <location>
        <begin position="64"/>
        <end position="81"/>
    </location>
</feature>
<evidence type="ECO:0000256" key="1">
    <source>
        <dbReference type="SAM" id="MobiDB-lite"/>
    </source>
</evidence>
<comment type="caution">
    <text evidence="2">The sequence shown here is derived from an EMBL/GenBank/DDBJ whole genome shotgun (WGS) entry which is preliminary data.</text>
</comment>
<feature type="region of interest" description="Disordered" evidence="1">
    <location>
        <begin position="55"/>
        <end position="126"/>
    </location>
</feature>
<name>A0ABQ8K9J0_9APHY</name>
<feature type="compositionally biased region" description="Basic and acidic residues" evidence="1">
    <location>
        <begin position="98"/>
        <end position="115"/>
    </location>
</feature>